<evidence type="ECO:0000313" key="3">
    <source>
        <dbReference type="Proteomes" id="UP001066276"/>
    </source>
</evidence>
<reference evidence="2" key="1">
    <citation type="journal article" date="2022" name="bioRxiv">
        <title>Sequencing and chromosome-scale assembly of the giantPleurodeles waltlgenome.</title>
        <authorList>
            <person name="Brown T."/>
            <person name="Elewa A."/>
            <person name="Iarovenko S."/>
            <person name="Subramanian E."/>
            <person name="Araus A.J."/>
            <person name="Petzold A."/>
            <person name="Susuki M."/>
            <person name="Suzuki K.-i.T."/>
            <person name="Hayashi T."/>
            <person name="Toyoda A."/>
            <person name="Oliveira C."/>
            <person name="Osipova E."/>
            <person name="Leigh N.D."/>
            <person name="Simon A."/>
            <person name="Yun M.H."/>
        </authorList>
    </citation>
    <scope>NUCLEOTIDE SEQUENCE</scope>
    <source>
        <strain evidence="2">20211129_DDA</strain>
        <tissue evidence="2">Liver</tissue>
    </source>
</reference>
<evidence type="ECO:0000313" key="2">
    <source>
        <dbReference type="EMBL" id="KAJ1095397.1"/>
    </source>
</evidence>
<dbReference type="EMBL" id="JANPWB010000014">
    <property type="protein sequence ID" value="KAJ1095397.1"/>
    <property type="molecule type" value="Genomic_DNA"/>
</dbReference>
<dbReference type="Proteomes" id="UP001066276">
    <property type="component" value="Chromosome 10"/>
</dbReference>
<feature type="compositionally biased region" description="Polar residues" evidence="1">
    <location>
        <begin position="123"/>
        <end position="132"/>
    </location>
</feature>
<keyword evidence="3" id="KW-1185">Reference proteome</keyword>
<proteinExistence type="predicted"/>
<sequence>MPVRTDSLLAGLRHVLREGRAHGQAGMPPACAHSPACYFMGLTSLRQRARVSAGWKSWAQRLGAVTSLRLALSAGRWCRKQVKQGRNTSPCGAGWRTPHLGASINPRGPNHTLLGPFKPPGAPNQTQSTYCL</sequence>
<gene>
    <name evidence="2" type="ORF">NDU88_000562</name>
</gene>
<protein>
    <submittedName>
        <fullName evidence="2">Uncharacterized protein</fullName>
    </submittedName>
</protein>
<feature type="region of interest" description="Disordered" evidence="1">
    <location>
        <begin position="88"/>
        <end position="132"/>
    </location>
</feature>
<evidence type="ECO:0000256" key="1">
    <source>
        <dbReference type="SAM" id="MobiDB-lite"/>
    </source>
</evidence>
<organism evidence="2 3">
    <name type="scientific">Pleurodeles waltl</name>
    <name type="common">Iberian ribbed newt</name>
    <dbReference type="NCBI Taxonomy" id="8319"/>
    <lineage>
        <taxon>Eukaryota</taxon>
        <taxon>Metazoa</taxon>
        <taxon>Chordata</taxon>
        <taxon>Craniata</taxon>
        <taxon>Vertebrata</taxon>
        <taxon>Euteleostomi</taxon>
        <taxon>Amphibia</taxon>
        <taxon>Batrachia</taxon>
        <taxon>Caudata</taxon>
        <taxon>Salamandroidea</taxon>
        <taxon>Salamandridae</taxon>
        <taxon>Pleurodelinae</taxon>
        <taxon>Pleurodeles</taxon>
    </lineage>
</organism>
<comment type="caution">
    <text evidence="2">The sequence shown here is derived from an EMBL/GenBank/DDBJ whole genome shotgun (WGS) entry which is preliminary data.</text>
</comment>
<name>A0AAV7LV64_PLEWA</name>
<dbReference type="AlphaFoldDB" id="A0AAV7LV64"/>
<accession>A0AAV7LV64</accession>